<proteinExistence type="predicted"/>
<name>A0AA87Z588_FICCA</name>
<dbReference type="AlphaFoldDB" id="A0AA87Z588"/>
<dbReference type="EMBL" id="BTGU01001339">
    <property type="protein sequence ID" value="GMN21781.1"/>
    <property type="molecule type" value="Genomic_DNA"/>
</dbReference>
<sequence length="62" mass="7432">MSSENAYQSFREPPPLPYHRRSNRILWRSRSSSRNVVSPTRLFTKLLKSLPQQYHRRSKKCA</sequence>
<organism evidence="1 2">
    <name type="scientific">Ficus carica</name>
    <name type="common">Common fig</name>
    <dbReference type="NCBI Taxonomy" id="3494"/>
    <lineage>
        <taxon>Eukaryota</taxon>
        <taxon>Viridiplantae</taxon>
        <taxon>Streptophyta</taxon>
        <taxon>Embryophyta</taxon>
        <taxon>Tracheophyta</taxon>
        <taxon>Spermatophyta</taxon>
        <taxon>Magnoliopsida</taxon>
        <taxon>eudicotyledons</taxon>
        <taxon>Gunneridae</taxon>
        <taxon>Pentapetalae</taxon>
        <taxon>rosids</taxon>
        <taxon>fabids</taxon>
        <taxon>Rosales</taxon>
        <taxon>Moraceae</taxon>
        <taxon>Ficeae</taxon>
        <taxon>Ficus</taxon>
    </lineage>
</organism>
<protein>
    <submittedName>
        <fullName evidence="1">Uncharacterized protein</fullName>
    </submittedName>
</protein>
<keyword evidence="2" id="KW-1185">Reference proteome</keyword>
<reference evidence="1" key="1">
    <citation type="submission" date="2023-07" db="EMBL/GenBank/DDBJ databases">
        <title>draft genome sequence of fig (Ficus carica).</title>
        <authorList>
            <person name="Takahashi T."/>
            <person name="Nishimura K."/>
        </authorList>
    </citation>
    <scope>NUCLEOTIDE SEQUENCE</scope>
</reference>
<evidence type="ECO:0000313" key="1">
    <source>
        <dbReference type="EMBL" id="GMN21781.1"/>
    </source>
</evidence>
<evidence type="ECO:0000313" key="2">
    <source>
        <dbReference type="Proteomes" id="UP001187192"/>
    </source>
</evidence>
<comment type="caution">
    <text evidence="1">The sequence shown here is derived from an EMBL/GenBank/DDBJ whole genome shotgun (WGS) entry which is preliminary data.</text>
</comment>
<dbReference type="Proteomes" id="UP001187192">
    <property type="component" value="Unassembled WGS sequence"/>
</dbReference>
<gene>
    <name evidence="1" type="ORF">TIFTF001_040113</name>
</gene>
<accession>A0AA87Z588</accession>